<dbReference type="Pfam" id="PF09261">
    <property type="entry name" value="Alpha-mann_mid"/>
    <property type="match status" value="1"/>
</dbReference>
<feature type="domain" description="Glycoside hydrolase family 38 central" evidence="8">
    <location>
        <begin position="332"/>
        <end position="406"/>
    </location>
</feature>
<dbReference type="SUPFAM" id="SSF88688">
    <property type="entry name" value="Families 57/38 glycoside transferase middle domain"/>
    <property type="match status" value="1"/>
</dbReference>
<dbReference type="OMA" id="HSHMDAG"/>
<evidence type="ECO:0000256" key="3">
    <source>
        <dbReference type="ARBA" id="ARBA00022801"/>
    </source>
</evidence>
<dbReference type="InterPro" id="IPR037094">
    <property type="entry name" value="Glyco_hydro_38_cen_sf"/>
</dbReference>
<dbReference type="InterPro" id="IPR027291">
    <property type="entry name" value="Glyco_hydro_38_N_sf"/>
</dbReference>
<keyword evidence="2 7" id="KW-0479">Metal-binding</keyword>
<dbReference type="SUPFAM" id="SSF88713">
    <property type="entry name" value="Glycoside hydrolase/deacetylase"/>
    <property type="match status" value="1"/>
</dbReference>
<dbReference type="EMBL" id="KB204066">
    <property type="protein sequence ID" value="ESO82023.1"/>
    <property type="molecule type" value="Genomic_DNA"/>
</dbReference>
<dbReference type="InterPro" id="IPR015341">
    <property type="entry name" value="Glyco_hydro_38_cen"/>
</dbReference>
<dbReference type="Pfam" id="PF21260">
    <property type="entry name" value="Laman-like_dom"/>
    <property type="match status" value="1"/>
</dbReference>
<dbReference type="GO" id="GO:0046872">
    <property type="term" value="F:metal ion binding"/>
    <property type="evidence" value="ECO:0007669"/>
    <property type="project" value="UniProtKB-KW"/>
</dbReference>
<dbReference type="SMART" id="SM00872">
    <property type="entry name" value="Alpha-mann_mid"/>
    <property type="match status" value="1"/>
</dbReference>
<dbReference type="InterPro" id="IPR011013">
    <property type="entry name" value="Gal_mutarotase_sf_dom"/>
</dbReference>
<dbReference type="Gene3D" id="1.20.1270.50">
    <property type="entry name" value="Glycoside hydrolase family 38, central domain"/>
    <property type="match status" value="2"/>
</dbReference>
<dbReference type="SUPFAM" id="SSF74650">
    <property type="entry name" value="Galactose mutarotase-like"/>
    <property type="match status" value="1"/>
</dbReference>
<dbReference type="FunFam" id="1.20.1270.50:FF:000002">
    <property type="entry name" value="Alpha-mannosidase"/>
    <property type="match status" value="1"/>
</dbReference>
<reference evidence="9 10" key="1">
    <citation type="journal article" date="2013" name="Nature">
        <title>Insights into bilaterian evolution from three spiralian genomes.</title>
        <authorList>
            <person name="Simakov O."/>
            <person name="Marletaz F."/>
            <person name="Cho S.J."/>
            <person name="Edsinger-Gonzales E."/>
            <person name="Havlak P."/>
            <person name="Hellsten U."/>
            <person name="Kuo D.H."/>
            <person name="Larsson T."/>
            <person name="Lv J."/>
            <person name="Arendt D."/>
            <person name="Savage R."/>
            <person name="Osoegawa K."/>
            <person name="de Jong P."/>
            <person name="Grimwood J."/>
            <person name="Chapman J.A."/>
            <person name="Shapiro H."/>
            <person name="Aerts A."/>
            <person name="Otillar R.P."/>
            <person name="Terry A.Y."/>
            <person name="Boore J.L."/>
            <person name="Grigoriev I.V."/>
            <person name="Lindberg D.R."/>
            <person name="Seaver E.C."/>
            <person name="Weisblat D.A."/>
            <person name="Putnam N.H."/>
            <person name="Rokhsar D.S."/>
        </authorList>
    </citation>
    <scope>NUCLEOTIDE SEQUENCE [LARGE SCALE GENOMIC DNA]</scope>
</reference>
<dbReference type="FunFam" id="2.70.98.30:FF:000003">
    <property type="entry name" value="Alpha-mannosidase"/>
    <property type="match status" value="1"/>
</dbReference>
<evidence type="ECO:0000313" key="10">
    <source>
        <dbReference type="Proteomes" id="UP000030746"/>
    </source>
</evidence>
<keyword evidence="6 7" id="KW-0326">Glycosidase</keyword>
<dbReference type="KEGG" id="lgi:LOTGIDRAFT_135457"/>
<dbReference type="InterPro" id="IPR028995">
    <property type="entry name" value="Glyco_hydro_57/38_cen_sf"/>
</dbReference>
<dbReference type="HOGENOM" id="CLU_004690_2_0_1"/>
<evidence type="ECO:0000256" key="4">
    <source>
        <dbReference type="ARBA" id="ARBA00022833"/>
    </source>
</evidence>
<dbReference type="PANTHER" id="PTHR11607">
    <property type="entry name" value="ALPHA-MANNOSIDASE"/>
    <property type="match status" value="1"/>
</dbReference>
<dbReference type="Gene3D" id="2.60.40.1180">
    <property type="entry name" value="Golgi alpha-mannosidase II"/>
    <property type="match status" value="1"/>
</dbReference>
<dbReference type="InterPro" id="IPR011330">
    <property type="entry name" value="Glyco_hydro/deAcase_b/a-brl"/>
</dbReference>
<dbReference type="EC" id="3.2.1.-" evidence="7"/>
<dbReference type="PANTHER" id="PTHR11607:SF3">
    <property type="entry name" value="LYSOSOMAL ALPHA-MANNOSIDASE"/>
    <property type="match status" value="1"/>
</dbReference>
<proteinExistence type="inferred from homology"/>
<dbReference type="InterPro" id="IPR050843">
    <property type="entry name" value="Glycosyl_Hydrlase_38"/>
</dbReference>
<keyword evidence="3 7" id="KW-0378">Hydrolase</keyword>
<keyword evidence="10" id="KW-1185">Reference proteome</keyword>
<protein>
    <recommendedName>
        <fullName evidence="7">Alpha-mannosidase</fullName>
        <ecNumber evidence="7">3.2.1.-</ecNumber>
    </recommendedName>
</protein>
<keyword evidence="5" id="KW-1015">Disulfide bond</keyword>
<comment type="similarity">
    <text evidence="1 7">Belongs to the glycosyl hydrolase 38 family.</text>
</comment>
<dbReference type="Pfam" id="PF01074">
    <property type="entry name" value="Glyco_hydro_38N"/>
    <property type="match status" value="1"/>
</dbReference>
<dbReference type="GO" id="GO:0005764">
    <property type="term" value="C:lysosome"/>
    <property type="evidence" value="ECO:0007669"/>
    <property type="project" value="TreeGrafter"/>
</dbReference>
<dbReference type="GO" id="GO:0006013">
    <property type="term" value="P:mannose metabolic process"/>
    <property type="evidence" value="ECO:0007669"/>
    <property type="project" value="InterPro"/>
</dbReference>
<dbReference type="InterPro" id="IPR048534">
    <property type="entry name" value="Man2a1-like_dom"/>
</dbReference>
<dbReference type="RefSeq" id="XP_009067323.1">
    <property type="nucleotide sequence ID" value="XM_009069075.1"/>
</dbReference>
<dbReference type="Gene3D" id="3.20.110.10">
    <property type="entry name" value="Glycoside hydrolase 38, N terminal domain"/>
    <property type="match status" value="1"/>
</dbReference>
<sequence>MFFIIFQKCNPVKEGMLNIHIIPHSHDDVGWLKTMDQYYSGQGQSYYHGGECVQCILNTVIPSLLKNPTRRFIYVEMSFFSKWYYAQNKQMKEDVKKLIRERRLEFIVGGWCMSDAATTYYNDIIDQHTIGFDFILKEFGKCAMPRVGWHIDQFGHSREHSSIFAQMGFDALFLGRIDDQDHEYRIKNHNMETVWRASPKNLGDVASLFTSVLYDFYFAPSGMYLEGFPPSYLQPELSCDFDFFFLHFQSQGFKTQHVLIPFGGDFAFRNAENYIGSLEKIIETVNNMQASGSKVHALFSTPTCYVNYVNQAGTKFQAKEDDFFPYSIIPASHWTGYFVSRAGLKLHVKHASSFLQVRKTIEISYTVPIRLIWFFNIWEAVAVLQHHDAITGTEKQHVTDDYNLMLSRGETACQVPYGRLMALGGSPMQLPQQQYCPGLNMSVCDFTENMDKGVITLFNPLAQQINYWVRLPIKTDSVGVTCPEGNKIQTQVVPLSSVTTTIPERGNSQAKNELVFKAIVPPVGFASYYMEASSGRCKYIRLQGSVKAALIDTFHMSFTIDKLTGKLSTVSNDEFNIHAKVDQEYLYYIGDVGQPRNPSVHTLYGNHRRASGAYTFVPKLNTPPEPVRGKSSVKYTVTKGKNVQEVHQQYNPWTSQVIRLYDDAKYLEIEWTVGPIDVDDRQGREIVSHFATDLNTKSLFYTDSNGREMLERKRNYRATWPLNVTDKVSGNYYPITNKIFIRDAEKNIQLTVINDRSQGGGSIQDGAFEIMVHRRLLHDDDLGVVEPLNEKGIDGKGLIYRGKYSVKLPSIFTLEPPVFSSGKHYLLLEKIGDVNNNYRSMGLQWSGLRESLPSNVHLLTLDQVYNGGNVKLLIRLENFYEVDENNLSNKKAEVSLQRLFVPFDIKEVHEVSLGASFRISDIKRLQWTTEDGRVTPSEIGKYETILR</sequence>
<dbReference type="OrthoDB" id="2016903at2759"/>
<comment type="cofactor">
    <cofactor evidence="7">
        <name>Zn(2+)</name>
        <dbReference type="ChEBI" id="CHEBI:29105"/>
    </cofactor>
    <text evidence="7">Binds 1 zinc ion per subunit.</text>
</comment>
<accession>V3YVL3</accession>
<dbReference type="Pfam" id="PF07748">
    <property type="entry name" value="Glyco_hydro_38C"/>
    <property type="match status" value="1"/>
</dbReference>
<keyword evidence="4 7" id="KW-0862">Zinc</keyword>
<dbReference type="GO" id="GO:0004559">
    <property type="term" value="F:alpha-mannosidase activity"/>
    <property type="evidence" value="ECO:0007669"/>
    <property type="project" value="InterPro"/>
</dbReference>
<dbReference type="Proteomes" id="UP000030746">
    <property type="component" value="Unassembled WGS sequence"/>
</dbReference>
<organism evidence="9 10">
    <name type="scientific">Lottia gigantea</name>
    <name type="common">Giant owl limpet</name>
    <dbReference type="NCBI Taxonomy" id="225164"/>
    <lineage>
        <taxon>Eukaryota</taxon>
        <taxon>Metazoa</taxon>
        <taxon>Spiralia</taxon>
        <taxon>Lophotrochozoa</taxon>
        <taxon>Mollusca</taxon>
        <taxon>Gastropoda</taxon>
        <taxon>Patellogastropoda</taxon>
        <taxon>Lottioidea</taxon>
        <taxon>Lottiidae</taxon>
        <taxon>Lottia</taxon>
    </lineage>
</organism>
<dbReference type="GeneID" id="20233677"/>
<dbReference type="STRING" id="225164.V3YVL3"/>
<evidence type="ECO:0000256" key="2">
    <source>
        <dbReference type="ARBA" id="ARBA00022723"/>
    </source>
</evidence>
<name>V3YVL3_LOTGI</name>
<evidence type="ECO:0000259" key="8">
    <source>
        <dbReference type="SMART" id="SM00872"/>
    </source>
</evidence>
<dbReference type="InterPro" id="IPR013780">
    <property type="entry name" value="Glyco_hydro_b"/>
</dbReference>
<evidence type="ECO:0000256" key="5">
    <source>
        <dbReference type="ARBA" id="ARBA00023157"/>
    </source>
</evidence>
<dbReference type="CTD" id="20233677"/>
<evidence type="ECO:0000256" key="7">
    <source>
        <dbReference type="RuleBase" id="RU361199"/>
    </source>
</evidence>
<dbReference type="InterPro" id="IPR011682">
    <property type="entry name" value="Glyco_hydro_38_C"/>
</dbReference>
<evidence type="ECO:0000313" key="9">
    <source>
        <dbReference type="EMBL" id="ESO82023.1"/>
    </source>
</evidence>
<gene>
    <name evidence="9" type="ORF">LOTGIDRAFT_135457</name>
</gene>
<dbReference type="GO" id="GO:0030246">
    <property type="term" value="F:carbohydrate binding"/>
    <property type="evidence" value="ECO:0007669"/>
    <property type="project" value="InterPro"/>
</dbReference>
<evidence type="ECO:0000256" key="1">
    <source>
        <dbReference type="ARBA" id="ARBA00009792"/>
    </source>
</evidence>
<dbReference type="InterPro" id="IPR000602">
    <property type="entry name" value="Glyco_hydro_38_N"/>
</dbReference>
<dbReference type="FunFam" id="1.20.1270.50:FF:000003">
    <property type="entry name" value="Alpha-mannosidase"/>
    <property type="match status" value="1"/>
</dbReference>
<dbReference type="AlphaFoldDB" id="V3YVL3"/>
<dbReference type="Gene3D" id="2.60.40.1360">
    <property type="match status" value="1"/>
</dbReference>
<evidence type="ECO:0000256" key="6">
    <source>
        <dbReference type="ARBA" id="ARBA00023295"/>
    </source>
</evidence>
<dbReference type="Gene3D" id="2.70.98.30">
    <property type="entry name" value="Golgi alpha-mannosidase II, domain 4"/>
    <property type="match status" value="1"/>
</dbReference>